<evidence type="ECO:0000313" key="1">
    <source>
        <dbReference type="EMBL" id="GIY83248.1"/>
    </source>
</evidence>
<evidence type="ECO:0000313" key="2">
    <source>
        <dbReference type="Proteomes" id="UP001054837"/>
    </source>
</evidence>
<name>A0AAV4WLQ1_9ARAC</name>
<proteinExistence type="predicted"/>
<dbReference type="AlphaFoldDB" id="A0AAV4WLQ1"/>
<keyword evidence="2" id="KW-1185">Reference proteome</keyword>
<protein>
    <submittedName>
        <fullName evidence="1">Uncharacterized protein</fullName>
    </submittedName>
</protein>
<gene>
    <name evidence="1" type="ORF">CDAR_367171</name>
</gene>
<comment type="caution">
    <text evidence="1">The sequence shown here is derived from an EMBL/GenBank/DDBJ whole genome shotgun (WGS) entry which is preliminary data.</text>
</comment>
<dbReference type="EMBL" id="BPLQ01014795">
    <property type="protein sequence ID" value="GIY83248.1"/>
    <property type="molecule type" value="Genomic_DNA"/>
</dbReference>
<reference evidence="1 2" key="1">
    <citation type="submission" date="2021-06" db="EMBL/GenBank/DDBJ databases">
        <title>Caerostris darwini draft genome.</title>
        <authorList>
            <person name="Kono N."/>
            <person name="Arakawa K."/>
        </authorList>
    </citation>
    <scope>NUCLEOTIDE SEQUENCE [LARGE SCALE GENOMIC DNA]</scope>
</reference>
<dbReference type="Proteomes" id="UP001054837">
    <property type="component" value="Unassembled WGS sequence"/>
</dbReference>
<accession>A0AAV4WLQ1</accession>
<organism evidence="1 2">
    <name type="scientific">Caerostris darwini</name>
    <dbReference type="NCBI Taxonomy" id="1538125"/>
    <lineage>
        <taxon>Eukaryota</taxon>
        <taxon>Metazoa</taxon>
        <taxon>Ecdysozoa</taxon>
        <taxon>Arthropoda</taxon>
        <taxon>Chelicerata</taxon>
        <taxon>Arachnida</taxon>
        <taxon>Araneae</taxon>
        <taxon>Araneomorphae</taxon>
        <taxon>Entelegynae</taxon>
        <taxon>Araneoidea</taxon>
        <taxon>Araneidae</taxon>
        <taxon>Caerostris</taxon>
    </lineage>
</organism>
<sequence length="123" mass="14048">MSSTSLWECPLYLCGNVYHYAGISLSVIYGWGAIQAVKAPEELPNLYEVCIILLVEHYIQCKYIIQCTQTKNVDHDLLLLTLQKTAFPFPSTMDHFLDVQEGDHRRSLQRSEFLSVEEHAEAA</sequence>